<name>A0A6H2A0R4_9ZZZZ</name>
<organism evidence="1">
    <name type="scientific">viral metagenome</name>
    <dbReference type="NCBI Taxonomy" id="1070528"/>
    <lineage>
        <taxon>unclassified sequences</taxon>
        <taxon>metagenomes</taxon>
        <taxon>organismal metagenomes</taxon>
    </lineage>
</organism>
<gene>
    <name evidence="1" type="ORF">TM448A03264_0007</name>
</gene>
<reference evidence="1" key="1">
    <citation type="submission" date="2020-03" db="EMBL/GenBank/DDBJ databases">
        <title>The deep terrestrial virosphere.</title>
        <authorList>
            <person name="Holmfeldt K."/>
            <person name="Nilsson E."/>
            <person name="Simone D."/>
            <person name="Lopez-Fernandez M."/>
            <person name="Wu X."/>
            <person name="de Brujin I."/>
            <person name="Lundin D."/>
            <person name="Andersson A."/>
            <person name="Bertilsson S."/>
            <person name="Dopson M."/>
        </authorList>
    </citation>
    <scope>NUCLEOTIDE SEQUENCE</scope>
    <source>
        <strain evidence="1">TM448A03264</strain>
    </source>
</reference>
<dbReference type="EMBL" id="MT144398">
    <property type="protein sequence ID" value="QJA53157.1"/>
    <property type="molecule type" value="Genomic_DNA"/>
</dbReference>
<accession>A0A6H2A0R4</accession>
<sequence>MTLTVISKKELAGRLRNPEVSTVLEALALLTEGQAVHYEMESSVAARKLNLALRYYADKSKSLGQSYIHGLKVARRNKSVFCWLEEE</sequence>
<dbReference type="AlphaFoldDB" id="A0A6H2A0R4"/>
<proteinExistence type="predicted"/>
<protein>
    <submittedName>
        <fullName evidence="1">Uncharacterized protein</fullName>
    </submittedName>
</protein>
<evidence type="ECO:0000313" key="1">
    <source>
        <dbReference type="EMBL" id="QJA53157.1"/>
    </source>
</evidence>